<comment type="caution">
    <text evidence="14">The sequence shown here is derived from an EMBL/GenBank/DDBJ whole genome shotgun (WGS) entry which is preliminary data.</text>
</comment>
<evidence type="ECO:0000256" key="7">
    <source>
        <dbReference type="ARBA" id="ARBA00023121"/>
    </source>
</evidence>
<evidence type="ECO:0000313" key="14">
    <source>
        <dbReference type="EMBL" id="KAK9881895.1"/>
    </source>
</evidence>
<feature type="compositionally biased region" description="Basic and acidic residues" evidence="12">
    <location>
        <begin position="469"/>
        <end position="482"/>
    </location>
</feature>
<accession>A0AAW1ULC1</accession>
<evidence type="ECO:0000256" key="9">
    <source>
        <dbReference type="ARBA" id="ARBA00069061"/>
    </source>
</evidence>
<evidence type="ECO:0000256" key="11">
    <source>
        <dbReference type="ARBA" id="ARBA00079049"/>
    </source>
</evidence>
<dbReference type="InterPro" id="IPR051213">
    <property type="entry name" value="START_lipid_transfer"/>
</dbReference>
<keyword evidence="6" id="KW-0445">Lipid transport</keyword>
<dbReference type="PANTHER" id="PTHR19308">
    <property type="entry name" value="PHOSPHATIDYLCHOLINE TRANSFER PROTEIN"/>
    <property type="match status" value="1"/>
</dbReference>
<protein>
    <recommendedName>
        <fullName evidence="9">Phosphatidylcholine transfer protein</fullName>
    </recommendedName>
    <alternativeName>
        <fullName evidence="11">START domain-containing protein 2</fullName>
    </alternativeName>
    <alternativeName>
        <fullName evidence="10">StAR-related lipid transfer protein 2</fullName>
    </alternativeName>
</protein>
<dbReference type="InterPro" id="IPR041949">
    <property type="entry name" value="START_STARD7"/>
</dbReference>
<dbReference type="GO" id="GO:0008289">
    <property type="term" value="F:lipid binding"/>
    <property type="evidence" value="ECO:0007669"/>
    <property type="project" value="UniProtKB-KW"/>
</dbReference>
<dbReference type="FunFam" id="3.30.530.20:FF:000017">
    <property type="entry name" value="Phosphatidylcholine transfer protein, putative"/>
    <property type="match status" value="1"/>
</dbReference>
<keyword evidence="3" id="KW-0963">Cytoplasm</keyword>
<dbReference type="SUPFAM" id="SSF55961">
    <property type="entry name" value="Bet v1-like"/>
    <property type="match status" value="1"/>
</dbReference>
<evidence type="ECO:0000256" key="8">
    <source>
        <dbReference type="ARBA" id="ARBA00063535"/>
    </source>
</evidence>
<evidence type="ECO:0000256" key="12">
    <source>
        <dbReference type="SAM" id="MobiDB-lite"/>
    </source>
</evidence>
<feature type="domain" description="START" evidence="13">
    <location>
        <begin position="210"/>
        <end position="397"/>
    </location>
</feature>
<evidence type="ECO:0000256" key="3">
    <source>
        <dbReference type="ARBA" id="ARBA00022490"/>
    </source>
</evidence>
<evidence type="ECO:0000256" key="10">
    <source>
        <dbReference type="ARBA" id="ARBA00077188"/>
    </source>
</evidence>
<evidence type="ECO:0000256" key="2">
    <source>
        <dbReference type="ARBA" id="ARBA00022448"/>
    </source>
</evidence>
<proteinExistence type="predicted"/>
<dbReference type="PROSITE" id="PS50848">
    <property type="entry name" value="START"/>
    <property type="match status" value="1"/>
</dbReference>
<dbReference type="Gene3D" id="3.30.530.20">
    <property type="match status" value="1"/>
</dbReference>
<dbReference type="Proteomes" id="UP001431783">
    <property type="component" value="Unassembled WGS sequence"/>
</dbReference>
<dbReference type="PANTHER" id="PTHR19308:SF8">
    <property type="entry name" value="STAR-RELATED LIPID TRANSFER PROTEIN 7, MITOCHONDRIAL"/>
    <property type="match status" value="1"/>
</dbReference>
<dbReference type="Pfam" id="PF01852">
    <property type="entry name" value="START"/>
    <property type="match status" value="1"/>
</dbReference>
<dbReference type="GO" id="GO:0006869">
    <property type="term" value="P:lipid transport"/>
    <property type="evidence" value="ECO:0007669"/>
    <property type="project" value="UniProtKB-KW"/>
</dbReference>
<reference evidence="14 15" key="1">
    <citation type="submission" date="2023-03" db="EMBL/GenBank/DDBJ databases">
        <title>Genome insight into feeding habits of ladybird beetles.</title>
        <authorList>
            <person name="Li H.-S."/>
            <person name="Huang Y.-H."/>
            <person name="Pang H."/>
        </authorList>
    </citation>
    <scope>NUCLEOTIDE SEQUENCE [LARGE SCALE GENOMIC DNA]</scope>
    <source>
        <strain evidence="14">SYSU_2023b</strain>
        <tissue evidence="14">Whole body</tissue>
    </source>
</reference>
<dbReference type="EMBL" id="JARQZJ010000071">
    <property type="protein sequence ID" value="KAK9881895.1"/>
    <property type="molecule type" value="Genomic_DNA"/>
</dbReference>
<evidence type="ECO:0000256" key="1">
    <source>
        <dbReference type="ARBA" id="ARBA00004496"/>
    </source>
</evidence>
<dbReference type="InterPro" id="IPR023393">
    <property type="entry name" value="START-like_dom_sf"/>
</dbReference>
<evidence type="ECO:0000256" key="5">
    <source>
        <dbReference type="ARBA" id="ARBA00022990"/>
    </source>
</evidence>
<feature type="region of interest" description="Disordered" evidence="12">
    <location>
        <begin position="450"/>
        <end position="490"/>
    </location>
</feature>
<gene>
    <name evidence="14" type="ORF">WA026_018091</name>
</gene>
<evidence type="ECO:0000256" key="4">
    <source>
        <dbReference type="ARBA" id="ARBA00022553"/>
    </source>
</evidence>
<keyword evidence="5" id="KW-0007">Acetylation</keyword>
<dbReference type="AlphaFoldDB" id="A0AAW1ULC1"/>
<evidence type="ECO:0000259" key="13">
    <source>
        <dbReference type="PROSITE" id="PS50848"/>
    </source>
</evidence>
<dbReference type="InterPro" id="IPR002913">
    <property type="entry name" value="START_lipid-bd_dom"/>
</dbReference>
<dbReference type="CDD" id="cd08911">
    <property type="entry name" value="START_STARD7-like"/>
    <property type="match status" value="1"/>
</dbReference>
<evidence type="ECO:0000256" key="6">
    <source>
        <dbReference type="ARBA" id="ARBA00023055"/>
    </source>
</evidence>
<comment type="subcellular location">
    <subcellularLocation>
        <location evidence="1">Cytoplasm</location>
    </subcellularLocation>
</comment>
<dbReference type="SMART" id="SM00234">
    <property type="entry name" value="START"/>
    <property type="match status" value="1"/>
</dbReference>
<sequence length="509" mass="60614">MYPTNVSILNGNLKFGADICYHKTTTLWKSFHISRTINIFDNFRNFKHVGNLVESYLKQYKLTQLFKDKFLVFPRATKRCHSNYLINLWTRQCECVAAQKIQRSYKMFNMYSRLFEEKNVRNLFSRMKFGSRRKGKDLILGSVTLLAFEWEKYRIPEKDMKNHLNDLAYVYTLREKTLCQGCHKKHPTENTENVCHCDNYKSPEPPMKYDNWETFIEKKDLVVWRRLNESGHYEYKVYGSYNDVSAEEFLNVQVDTNYRRIWDTTAIVLEVVDKDPDSNSDIIYWEMLWPMMFSNRDYVFLRRYLVDYNTKTILLANKSTTHPDYPDKSDKFRVKDYWSYMVIKPYTELNKNGIEFVLTYYDNPGVSIPSKVTTWVAMRALPDFLERLRDAAKKYKAYCKQQGVKCICLLKENTFSEEDQSEDYLYYFLDSEEDLITDNTISEAQNNFQKRYRSRKQPKPPQPEVPSNKIRDSSNESEEHGDSIPPATPIVERGTKSLWKYLLPSFYIS</sequence>
<comment type="subunit">
    <text evidence="8">Interacts with ACOT13/THEM2.</text>
</comment>
<keyword evidence="7" id="KW-0446">Lipid-binding</keyword>
<dbReference type="GO" id="GO:0005829">
    <property type="term" value="C:cytosol"/>
    <property type="evidence" value="ECO:0007669"/>
    <property type="project" value="UniProtKB-ARBA"/>
</dbReference>
<name>A0AAW1ULC1_9CUCU</name>
<keyword evidence="4" id="KW-0597">Phosphoprotein</keyword>
<keyword evidence="15" id="KW-1185">Reference proteome</keyword>
<keyword evidence="2" id="KW-0813">Transport</keyword>
<organism evidence="14 15">
    <name type="scientific">Henosepilachna vigintioctopunctata</name>
    <dbReference type="NCBI Taxonomy" id="420089"/>
    <lineage>
        <taxon>Eukaryota</taxon>
        <taxon>Metazoa</taxon>
        <taxon>Ecdysozoa</taxon>
        <taxon>Arthropoda</taxon>
        <taxon>Hexapoda</taxon>
        <taxon>Insecta</taxon>
        <taxon>Pterygota</taxon>
        <taxon>Neoptera</taxon>
        <taxon>Endopterygota</taxon>
        <taxon>Coleoptera</taxon>
        <taxon>Polyphaga</taxon>
        <taxon>Cucujiformia</taxon>
        <taxon>Coccinelloidea</taxon>
        <taxon>Coccinellidae</taxon>
        <taxon>Epilachninae</taxon>
        <taxon>Epilachnini</taxon>
        <taxon>Henosepilachna</taxon>
    </lineage>
</organism>
<evidence type="ECO:0000313" key="15">
    <source>
        <dbReference type="Proteomes" id="UP001431783"/>
    </source>
</evidence>